<evidence type="ECO:0000256" key="3">
    <source>
        <dbReference type="ARBA" id="ARBA00022982"/>
    </source>
</evidence>
<feature type="site" description="Contributes to redox potential value" evidence="8">
    <location>
        <position position="32"/>
    </location>
</feature>
<evidence type="ECO:0000256" key="2">
    <source>
        <dbReference type="ARBA" id="ARBA00022448"/>
    </source>
</evidence>
<comment type="similarity">
    <text evidence="1 7">Belongs to the thioredoxin family.</text>
</comment>
<dbReference type="PROSITE" id="PS00194">
    <property type="entry name" value="THIOREDOXIN_1"/>
    <property type="match status" value="1"/>
</dbReference>
<dbReference type="AlphaFoldDB" id="A0A2H0KKJ1"/>
<feature type="active site" description="Nucleophile" evidence="8">
    <location>
        <position position="34"/>
    </location>
</feature>
<dbReference type="Pfam" id="PF00085">
    <property type="entry name" value="Thioredoxin"/>
    <property type="match status" value="1"/>
</dbReference>
<evidence type="ECO:0000256" key="7">
    <source>
        <dbReference type="PIRNR" id="PIRNR000077"/>
    </source>
</evidence>
<dbReference type="InterPro" id="IPR017937">
    <property type="entry name" value="Thioredoxin_CS"/>
</dbReference>
<feature type="site" description="Contributes to redox potential value" evidence="8">
    <location>
        <position position="33"/>
    </location>
</feature>
<name>A0A2H0KKJ1_9BACT</name>
<evidence type="ECO:0000256" key="1">
    <source>
        <dbReference type="ARBA" id="ARBA00008987"/>
    </source>
</evidence>
<dbReference type="NCBIfam" id="TIGR01068">
    <property type="entry name" value="thioredoxin"/>
    <property type="match status" value="1"/>
</dbReference>
<keyword evidence="3" id="KW-0249">Electron transport</keyword>
<keyword evidence="2" id="KW-0813">Transport</keyword>
<evidence type="ECO:0000256" key="9">
    <source>
        <dbReference type="PIRSR" id="PIRSR000077-4"/>
    </source>
</evidence>
<reference evidence="11 12" key="1">
    <citation type="submission" date="2017-09" db="EMBL/GenBank/DDBJ databases">
        <title>Depth-based differentiation of microbial function through sediment-hosted aquifers and enrichment of novel symbionts in the deep terrestrial subsurface.</title>
        <authorList>
            <person name="Probst A.J."/>
            <person name="Ladd B."/>
            <person name="Jarett J.K."/>
            <person name="Geller-Mcgrath D.E."/>
            <person name="Sieber C.M."/>
            <person name="Emerson J.B."/>
            <person name="Anantharaman K."/>
            <person name="Thomas B.C."/>
            <person name="Malmstrom R."/>
            <person name="Stieglmeier M."/>
            <person name="Klingl A."/>
            <person name="Woyke T."/>
            <person name="Ryan C.M."/>
            <person name="Banfield J.F."/>
        </authorList>
    </citation>
    <scope>NUCLEOTIDE SEQUENCE [LARGE SCALE GENOMIC DNA]</scope>
    <source>
        <strain evidence="11">CG11_big_fil_rev_8_21_14_0_20_37_16</strain>
    </source>
</reference>
<dbReference type="GO" id="GO:0005737">
    <property type="term" value="C:cytoplasm"/>
    <property type="evidence" value="ECO:0007669"/>
    <property type="project" value="TreeGrafter"/>
</dbReference>
<dbReference type="EMBL" id="PCVK01000039">
    <property type="protein sequence ID" value="PIQ71778.1"/>
    <property type="molecule type" value="Genomic_DNA"/>
</dbReference>
<feature type="active site" description="Nucleophile" evidence="8">
    <location>
        <position position="31"/>
    </location>
</feature>
<evidence type="ECO:0000256" key="8">
    <source>
        <dbReference type="PIRSR" id="PIRSR000077-1"/>
    </source>
</evidence>
<dbReference type="PANTHER" id="PTHR45663:SF11">
    <property type="entry name" value="GEO12009P1"/>
    <property type="match status" value="1"/>
</dbReference>
<proteinExistence type="inferred from homology"/>
<dbReference type="GO" id="GO:0015035">
    <property type="term" value="F:protein-disulfide reductase activity"/>
    <property type="evidence" value="ECO:0007669"/>
    <property type="project" value="UniProtKB-UniRule"/>
</dbReference>
<dbReference type="InterPro" id="IPR036249">
    <property type="entry name" value="Thioredoxin-like_sf"/>
</dbReference>
<evidence type="ECO:0000256" key="4">
    <source>
        <dbReference type="ARBA" id="ARBA00023157"/>
    </source>
</evidence>
<evidence type="ECO:0000256" key="5">
    <source>
        <dbReference type="ARBA" id="ARBA00023284"/>
    </source>
</evidence>
<dbReference type="CDD" id="cd02947">
    <property type="entry name" value="TRX_family"/>
    <property type="match status" value="1"/>
</dbReference>
<evidence type="ECO:0000313" key="11">
    <source>
        <dbReference type="EMBL" id="PIQ71778.1"/>
    </source>
</evidence>
<keyword evidence="5 9" id="KW-0676">Redox-active center</keyword>
<dbReference type="InterPro" id="IPR013766">
    <property type="entry name" value="Thioredoxin_domain"/>
</dbReference>
<keyword evidence="4 9" id="KW-1015">Disulfide bond</keyword>
<sequence length="106" mass="11935">MAALHTTQTTFKQDVLDKKGLFFVDFFAEWCGPCKMTGPIIDQLSEEHKDIVFYKVNVDENGDLASQYSVFSIPTFVIFKDGQIVGQFSGAMGKEGFEEEIRKVTP</sequence>
<comment type="caution">
    <text evidence="11">The sequence shown here is derived from an EMBL/GenBank/DDBJ whole genome shotgun (WGS) entry which is preliminary data.</text>
</comment>
<dbReference type="Gene3D" id="3.40.30.10">
    <property type="entry name" value="Glutaredoxin"/>
    <property type="match status" value="1"/>
</dbReference>
<evidence type="ECO:0000313" key="12">
    <source>
        <dbReference type="Proteomes" id="UP000229497"/>
    </source>
</evidence>
<organism evidence="11 12">
    <name type="scientific">Candidatus Roizmanbacteria bacterium CG11_big_fil_rev_8_21_14_0_20_37_16</name>
    <dbReference type="NCBI Taxonomy" id="1974857"/>
    <lineage>
        <taxon>Bacteria</taxon>
        <taxon>Candidatus Roizmaniibacteriota</taxon>
    </lineage>
</organism>
<evidence type="ECO:0000259" key="10">
    <source>
        <dbReference type="PROSITE" id="PS51352"/>
    </source>
</evidence>
<feature type="disulfide bond" description="Redox-active" evidence="9">
    <location>
        <begin position="31"/>
        <end position="34"/>
    </location>
</feature>
<feature type="domain" description="Thioredoxin" evidence="10">
    <location>
        <begin position="1"/>
        <end position="106"/>
    </location>
</feature>
<dbReference type="PANTHER" id="PTHR45663">
    <property type="entry name" value="GEO12009P1"/>
    <property type="match status" value="1"/>
</dbReference>
<feature type="site" description="Deprotonates C-terminal active site Cys" evidence="8">
    <location>
        <position position="25"/>
    </location>
</feature>
<evidence type="ECO:0000256" key="6">
    <source>
        <dbReference type="NCBIfam" id="TIGR01068"/>
    </source>
</evidence>
<dbReference type="PROSITE" id="PS51352">
    <property type="entry name" value="THIOREDOXIN_2"/>
    <property type="match status" value="1"/>
</dbReference>
<dbReference type="Proteomes" id="UP000229497">
    <property type="component" value="Unassembled WGS sequence"/>
</dbReference>
<protein>
    <recommendedName>
        <fullName evidence="6 7">Thioredoxin</fullName>
    </recommendedName>
</protein>
<gene>
    <name evidence="11" type="primary">trxA</name>
    <name evidence="11" type="ORF">COV87_01375</name>
</gene>
<dbReference type="SUPFAM" id="SSF52833">
    <property type="entry name" value="Thioredoxin-like"/>
    <property type="match status" value="1"/>
</dbReference>
<dbReference type="InterPro" id="IPR005746">
    <property type="entry name" value="Thioredoxin"/>
</dbReference>
<dbReference type="PRINTS" id="PR00421">
    <property type="entry name" value="THIOREDOXIN"/>
</dbReference>
<accession>A0A2H0KKJ1</accession>
<dbReference type="FunFam" id="3.40.30.10:FF:000001">
    <property type="entry name" value="Thioredoxin"/>
    <property type="match status" value="1"/>
</dbReference>
<dbReference type="PIRSF" id="PIRSF000077">
    <property type="entry name" value="Thioredoxin"/>
    <property type="match status" value="1"/>
</dbReference>